<dbReference type="Proteomes" id="UP000663836">
    <property type="component" value="Unassembled WGS sequence"/>
</dbReference>
<accession>A0A814M3B9</accession>
<sequence length="603" mass="68163">MEENECSCNQPSFSDHHLEYLDEFLQLRCAPELITMGLFPNSKEITESFAIWSALRQFIFPRMEQKLPTSESIDNRQNAIIVVGDGMTPRTAALCAYLTKGLWQCYSIDPMLQYDTYADMISINRRSITTVNHCTEWKSIKGLRMARAKIQTVSVQCRKAIVVMMHAHVTLEDAIAAIDASEGIIGIITCPCCKWTSFQQQWQGQPPHHKYTDLRLLSAKNDMNVWYFPQGCDNKPTIISMNSTNITIAEDKQLTTKQTIERNIWGIDTSISENILSSRDGVKQRAIELWPQIFSNGSEAFSTTESDTIAFNRTKDSDMTQSTIDDSKMWPWASTSWSPKDILPLMKSYCYSSTSSSSSLDVRDSLPVLPSWFGKPVLVVGTIAAVRRCKHTIFYELHTCVIPSKPLEDILRLACDTSSMRNTIVEKIHASADTFPALLKSADRMWTCVEYQRHLQAVASYDATIGRKTKDCNSKIHINDTIAPLNTDRVNVILSLLSYERRSTAAKQHKLSTHTNSNSQSVHTTSTHLQGKDHIKVKLFDNNPQPRQSLFPWAMSLRPGDILVAYCELGCNARQGPQLCLVDGILLFDTMLHVICADRRILR</sequence>
<dbReference type="EMBL" id="CAJOBD010000354">
    <property type="protein sequence ID" value="CAF3652384.1"/>
    <property type="molecule type" value="Genomic_DNA"/>
</dbReference>
<proteinExistence type="predicted"/>
<comment type="caution">
    <text evidence="1">The sequence shown here is derived from an EMBL/GenBank/DDBJ whole genome shotgun (WGS) entry which is preliminary data.</text>
</comment>
<dbReference type="EMBL" id="CAJNOT010000758">
    <property type="protein sequence ID" value="CAF1073985.1"/>
    <property type="molecule type" value="Genomic_DNA"/>
</dbReference>
<protein>
    <submittedName>
        <fullName evidence="1">Uncharacterized protein</fullName>
    </submittedName>
</protein>
<dbReference type="AlphaFoldDB" id="A0A814M3B9"/>
<evidence type="ECO:0000313" key="3">
    <source>
        <dbReference type="Proteomes" id="UP000663864"/>
    </source>
</evidence>
<name>A0A814M3B9_9BILA</name>
<organism evidence="1 3">
    <name type="scientific">Rotaria sordida</name>
    <dbReference type="NCBI Taxonomy" id="392033"/>
    <lineage>
        <taxon>Eukaryota</taxon>
        <taxon>Metazoa</taxon>
        <taxon>Spiralia</taxon>
        <taxon>Gnathifera</taxon>
        <taxon>Rotifera</taxon>
        <taxon>Eurotatoria</taxon>
        <taxon>Bdelloidea</taxon>
        <taxon>Philodinida</taxon>
        <taxon>Philodinidae</taxon>
        <taxon>Rotaria</taxon>
    </lineage>
</organism>
<evidence type="ECO:0000313" key="1">
    <source>
        <dbReference type="EMBL" id="CAF1073985.1"/>
    </source>
</evidence>
<gene>
    <name evidence="2" type="ORF">JBS370_LOCUS6429</name>
    <name evidence="1" type="ORF">ZHD862_LOCUS16226</name>
</gene>
<dbReference type="Proteomes" id="UP000663864">
    <property type="component" value="Unassembled WGS sequence"/>
</dbReference>
<evidence type="ECO:0000313" key="2">
    <source>
        <dbReference type="EMBL" id="CAF3652384.1"/>
    </source>
</evidence>
<reference evidence="1" key="1">
    <citation type="submission" date="2021-02" db="EMBL/GenBank/DDBJ databases">
        <authorList>
            <person name="Nowell W R."/>
        </authorList>
    </citation>
    <scope>NUCLEOTIDE SEQUENCE</scope>
</reference>